<feature type="region of interest" description="Disordered" evidence="2">
    <location>
        <begin position="3248"/>
        <end position="3352"/>
    </location>
</feature>
<feature type="region of interest" description="Disordered" evidence="2">
    <location>
        <begin position="2830"/>
        <end position="2849"/>
    </location>
</feature>
<feature type="compositionally biased region" description="Basic and acidic residues" evidence="2">
    <location>
        <begin position="191"/>
        <end position="204"/>
    </location>
</feature>
<feature type="region of interest" description="Disordered" evidence="2">
    <location>
        <begin position="2689"/>
        <end position="2744"/>
    </location>
</feature>
<feature type="region of interest" description="Disordered" evidence="2">
    <location>
        <begin position="2141"/>
        <end position="2164"/>
    </location>
</feature>
<dbReference type="STRING" id="564608.C1MQW2"/>
<dbReference type="Proteomes" id="UP000001876">
    <property type="component" value="Unassembled WGS sequence"/>
</dbReference>
<feature type="coiled-coil region" evidence="1">
    <location>
        <begin position="1925"/>
        <end position="1954"/>
    </location>
</feature>
<feature type="compositionally biased region" description="Low complexity" evidence="2">
    <location>
        <begin position="2689"/>
        <end position="2712"/>
    </location>
</feature>
<feature type="compositionally biased region" description="Pro residues" evidence="2">
    <location>
        <begin position="2146"/>
        <end position="2157"/>
    </location>
</feature>
<evidence type="ECO:0000313" key="3">
    <source>
        <dbReference type="EMBL" id="EEH57775.1"/>
    </source>
</evidence>
<feature type="region of interest" description="Disordered" evidence="2">
    <location>
        <begin position="1"/>
        <end position="61"/>
    </location>
</feature>
<keyword evidence="4" id="KW-1185">Reference proteome</keyword>
<feature type="coiled-coil region" evidence="1">
    <location>
        <begin position="3045"/>
        <end position="3115"/>
    </location>
</feature>
<feature type="coiled-coil region" evidence="1">
    <location>
        <begin position="2390"/>
        <end position="2424"/>
    </location>
</feature>
<dbReference type="OrthoDB" id="10693307at2759"/>
<dbReference type="KEGG" id="mpp:MICPUCDRAFT_57433"/>
<organism evidence="4">
    <name type="scientific">Micromonas pusilla (strain CCMP1545)</name>
    <name type="common">Picoplanktonic green alga</name>
    <dbReference type="NCBI Taxonomy" id="564608"/>
    <lineage>
        <taxon>Eukaryota</taxon>
        <taxon>Viridiplantae</taxon>
        <taxon>Chlorophyta</taxon>
        <taxon>Mamiellophyceae</taxon>
        <taxon>Mamiellales</taxon>
        <taxon>Mamiellaceae</taxon>
        <taxon>Micromonas</taxon>
    </lineage>
</organism>
<feature type="compositionally biased region" description="Basic and acidic residues" evidence="2">
    <location>
        <begin position="833"/>
        <end position="850"/>
    </location>
</feature>
<feature type="coiled-coil region" evidence="1">
    <location>
        <begin position="405"/>
        <end position="432"/>
    </location>
</feature>
<feature type="compositionally biased region" description="Basic and acidic residues" evidence="2">
    <location>
        <begin position="810"/>
        <end position="823"/>
    </location>
</feature>
<name>C1MQW2_MICPC</name>
<dbReference type="PANTHER" id="PTHR45615">
    <property type="entry name" value="MYOSIN HEAVY CHAIN, NON-MUSCLE"/>
    <property type="match status" value="1"/>
</dbReference>
<feature type="region of interest" description="Disordered" evidence="2">
    <location>
        <begin position="3171"/>
        <end position="3196"/>
    </location>
</feature>
<feature type="region of interest" description="Disordered" evidence="2">
    <location>
        <begin position="2246"/>
        <end position="2275"/>
    </location>
</feature>
<feature type="region of interest" description="Disordered" evidence="2">
    <location>
        <begin position="97"/>
        <end position="140"/>
    </location>
</feature>
<feature type="compositionally biased region" description="Low complexity" evidence="2">
    <location>
        <begin position="2732"/>
        <end position="2744"/>
    </location>
</feature>
<dbReference type="PANTHER" id="PTHR45615:SF66">
    <property type="entry name" value="CARD DOMAIN-CONTAINING PROTEIN"/>
    <property type="match status" value="1"/>
</dbReference>
<feature type="coiled-coil region" evidence="1">
    <location>
        <begin position="2484"/>
        <end position="2532"/>
    </location>
</feature>
<feature type="coiled-coil region" evidence="1">
    <location>
        <begin position="1629"/>
        <end position="1663"/>
    </location>
</feature>
<feature type="coiled-coil region" evidence="1">
    <location>
        <begin position="2099"/>
        <end position="2133"/>
    </location>
</feature>
<proteinExistence type="predicted"/>
<feature type="region of interest" description="Disordered" evidence="2">
    <location>
        <begin position="176"/>
        <end position="255"/>
    </location>
</feature>
<dbReference type="OMA" id="MALKVWR"/>
<protein>
    <submittedName>
        <fullName evidence="3">Predicted protein</fullName>
    </submittedName>
</protein>
<reference evidence="3 4" key="1">
    <citation type="journal article" date="2009" name="Science">
        <title>Green evolution and dynamic adaptations revealed by genomes of the marine picoeukaryotes Micromonas.</title>
        <authorList>
            <person name="Worden A.Z."/>
            <person name="Lee J.H."/>
            <person name="Mock T."/>
            <person name="Rouze P."/>
            <person name="Simmons M.P."/>
            <person name="Aerts A.L."/>
            <person name="Allen A.E."/>
            <person name="Cuvelier M.L."/>
            <person name="Derelle E."/>
            <person name="Everett M.V."/>
            <person name="Foulon E."/>
            <person name="Grimwood J."/>
            <person name="Gundlach H."/>
            <person name="Henrissat B."/>
            <person name="Napoli C."/>
            <person name="McDonald S.M."/>
            <person name="Parker M.S."/>
            <person name="Rombauts S."/>
            <person name="Salamov A."/>
            <person name="Von Dassow P."/>
            <person name="Badger J.H."/>
            <person name="Coutinho P.M."/>
            <person name="Demir E."/>
            <person name="Dubchak I."/>
            <person name="Gentemann C."/>
            <person name="Eikrem W."/>
            <person name="Gready J.E."/>
            <person name="John U."/>
            <person name="Lanier W."/>
            <person name="Lindquist E.A."/>
            <person name="Lucas S."/>
            <person name="Mayer K.F."/>
            <person name="Moreau H."/>
            <person name="Not F."/>
            <person name="Otillar R."/>
            <person name="Panaud O."/>
            <person name="Pangilinan J."/>
            <person name="Paulsen I."/>
            <person name="Piegu B."/>
            <person name="Poliakov A."/>
            <person name="Robbens S."/>
            <person name="Schmutz J."/>
            <person name="Toulza E."/>
            <person name="Wyss T."/>
            <person name="Zelensky A."/>
            <person name="Zhou K."/>
            <person name="Armbrust E.V."/>
            <person name="Bhattacharya D."/>
            <person name="Goodenough U.W."/>
            <person name="Van de Peer Y."/>
            <person name="Grigoriev I.V."/>
        </authorList>
    </citation>
    <scope>NUCLEOTIDE SEQUENCE [LARGE SCALE GENOMIC DNA]</scope>
    <source>
        <strain evidence="3 4">CCMP1545</strain>
    </source>
</reference>
<feature type="region of interest" description="Disordered" evidence="2">
    <location>
        <begin position="799"/>
        <end position="850"/>
    </location>
</feature>
<feature type="coiled-coil region" evidence="1">
    <location>
        <begin position="2579"/>
        <end position="2631"/>
    </location>
</feature>
<sequence length="3352" mass="371010">MAGDPPPVSLIDPGYCSPSATPPFKTPGGNGEVELEPDVEREFDRASDDDEDEAPRATTTAIVRDVPIAAVVDQNVMRTPTTRRVHVLKYRAPRASSDVMVASPSPSRPSHPRARASAPDAARFGASSSSPSAGVAAGGGYGEAHARRVLADRDGYATRHDAKTTLRASVASAAARFSSATASSSARRGAGARDPKTPDFEKRSPGWPTGHRREASTATARESRRWRRGLHHAAASTGSRNSTPGGAAAGTPGGGFPTSFTPSVYGAAMAPRGWTPGSAAGGGGPRHLELLKGVKGPADGDFFATMEEELREEHALELAALHEAFNKEKAELVAIAERAKTGAHAQRMSHEDEVKRLTEETAAAKAAAANATHDANARFEMARTALMQERDAHGAAAEEAKAKAAREVEIAKEAWDRERERLKEAVERARAGPVADAAVAARAEAERYADVLLDWEKDREEWRRAQEETKRVHDAEKEDLKKLRDQEVAALRAEADARSKAWIDERSKLVAENNDRVEAIVARHDLEMNALRKEKHDVLEDQKAQFDNILKQHESDSAAWSEERVELISEHGKHLESVTARHEEDKSRWSNERVELLAEIGNKLEVLNQRHVAEKALWEKERRDILAVHETHIERANETHEAAAVAWRKERAELLAESATREDVIAAKHEERAGGWTTERARIIAEHDARVDAMTLAHEKATRAHDERHRAELAAVEDRCRRRNDLMKEEHARSATLAKTASDAAVAKARLEASVAANDAASKRDAMYAEWALERERIDAEAEATRVVFATELAAAKDERDAADAAAVEEGMRREKAEAERSVAESAATASRTAREEAERNAKTWSDEAARARHAAETARIDAEAAIRVAREEMELELAQLREAHEVRVAAAAEDLQRERERDAEANAHAQRATEEGVAAALEEAATTVRFAREDAASKIAEKERAFKTTLLLRAWRTHAAFEAGPRRASLGRDCLRAWAAASPSPLDVPRADKCYRSRLRMRSLHAWIRVCVVKAAARERADAFTARRDVLRYLNAKKKALRVWRAVTRYESGVRTAQARVRSKNRLARLKEFLRAWNAHLKVTQQNEANCDRFCDRRTSYLCQRILKSWRFEVCGRRIENGQLELIRKRYRAFIQKRIMRQWSVVARESIVESHIMKSYWKRRRRGQLKFYLDRWRTRKQQHRRMTRFETRARKFVVTRYRSAAFHEWRLVARTGTRHYVAVERFKQRVAWRYKKTTIRLAFHAWHTLLASDAAVGRQLHDLYYRRASRRMRQSSFFAWRRAARQTNAAMDTMRRLYDSNLTTKRVLRPWRERAKALATARRAAISLLHKRQRPVLFRCLYALRNYASSWRIKRAAVEGMRVRSAMRREVTLVSKSFVSWCTVLEESKNHLRHYLAFRRKSIMALVFKKWFQRMMGEKLGVSLAGRLRVELEASQERNLRRFAIRAMQSWAEAAAKEVTYRKKVRSFRDWRYKRRVVQAWFARVVAASNFHAVVHNIGTDYKLTQHVHLITAVFCAWRVLQKTCADAALVGARRFHERRERSVLVLTMERFRKNAEMGRAEGAIAFAHFRLVFLAWRRLVASSKDKARKEANADAHKAKKLRFRLRMALKVWRVIKIGAASRWEHARAEEARVEEEVARKNRELEEEVARKERVAETNARRLASRARAKAFFAWHRVGVVLERKIASFKDRALMRAVVRDFRAWHLAVTLLPKLEKEEAKKRALKDASEGRATKCLLRMTRRRNAMALQSWRDFSTHRARHRLVANRMVLRHLTALAARAVREWRLFASNAARTRDAAIEHALSSQLRRLRMNLIIAMSTWRFFVRERKNDERIADVVIRIHHRSERGKAFKAWRVETSRLQSVRVTAVKALFFHHRHVLLRHTVDAWTEYVARVRADKNAIAERDRLSVEATKEEELAAVAAAAAAAERIAAEAEADRLAAEERARATKAAEARVDGWRARRAFYRLREVVRAWRATTALALSRRRRHARSRVSRAFHAWRRAVTVTPLDAKRYERRHAVAVRHRDRAVMRQVVAALRRRARLGAALVAVADESFSVLKAVLLGRTFGAWAASAALLREKREAFNREVAEACASAVSEAAEARAEATRVVREAERAVVEAEAAAAAATATNFLATDRATSPMVAPPPTPPPPPSSNARELETELAQAKAEVRRYRDELAEAKIDAARIKADADATMLAASRRASPTRSPSPAASPSSSSPRPSPRSGGIFSLAYGDEFDAEYGAFDREPPREPVLALTPPEETTDTPQRAEENYQSSFQQWRERETELLDRIAVAEAAAAAAEVKTAEIVAEKRAFASTAPVDAKVFDPDSTPPPSPAAPTDLFELQREGYEADLAQNKAMVEDAVRSAEISKEALAAVEAEAAADRASYARRFEELAKRAEDAEAAATTARREAAAAAELLEVERAAAAAAKAAAKQCAVDVDSLSDALIASEEEIKRVGAELAAATRASGAAYEATDAAEEATRELARTTEYVADLESRLAVVTKRKDALEEEMVDVRADLREKTAALEDASGAARDAATRVAAAEAAETTASAELVKAHESASTLAATLASKEKEFEVKLDEVRADARAEERALREERDRLDVALTATNDKLETAEARCVDLAAQVNVWVKRGMKLVNIKEGDAGEENENVVNAIGTPGWYAFMGSGVEAATRMADAAVAAASPSPGGAAAAPASAPAPRRVSFTPTPTPKRRPSESTPRPTPQVSIPITTTPDPSPTVATAKVVSAMKSAASDGAVERVTAALKESADRAAEAEKQLAEVVLSGEQSDAKYEKRIASLKRKVVDLTNEVNDLNAELHASKEKVSLAEKREKSSRTKLAATEKKLSESTQAAIDKAAAEKTAAAKAATRAWQSTAKSSADAKHAGGKLDSAVETIALLSGEIESARGREAELAARCAAVEADLRVARGELKSSGVAALEKRLAACAEQITSLQALVDAVPERIADAVAAETTALRTRANDAETTANESIRLLDIARAETVAIAATRGSALRGGDLDDVLTSAKALLREMRERRDPSGEIESLRATIQEKEAAAKALTAERDDALAAAEKASRKKAPSVPIDPADVPAALAAALEREEGLMKQITALRAELDDAARSEDSFEEAAEISRVDNANKARAEKAEAELRQAKAALATLADERAGMGLLGNGGVAASPGRRGGGGGGEGDESELARRLDAALKERDAARALLAESQKREESLRVTLRDIKRDMMIAAAETAAASARLTPLKAGGGDENENENENDAFASPTLSEGRRARRMSREEKASGLRRGAALGKWREVSGAGTEPGPTVIGSRGSSARRPRAERERGLARATAQLEDMLEDMLTNRR</sequence>
<keyword evidence="1" id="KW-0175">Coiled coil</keyword>
<evidence type="ECO:0000256" key="2">
    <source>
        <dbReference type="SAM" id="MobiDB-lite"/>
    </source>
</evidence>
<dbReference type="EMBL" id="GG663738">
    <property type="protein sequence ID" value="EEH57775.1"/>
    <property type="molecule type" value="Genomic_DNA"/>
</dbReference>
<evidence type="ECO:0000313" key="4">
    <source>
        <dbReference type="Proteomes" id="UP000001876"/>
    </source>
</evidence>
<dbReference type="GeneID" id="9683638"/>
<feature type="compositionally biased region" description="Low complexity" evidence="2">
    <location>
        <begin position="176"/>
        <end position="189"/>
    </location>
</feature>
<gene>
    <name evidence="3" type="ORF">MICPUCDRAFT_57433</name>
</gene>
<accession>C1MQW2</accession>
<evidence type="ECO:0000256" key="1">
    <source>
        <dbReference type="SAM" id="Coils"/>
    </source>
</evidence>
<feature type="compositionally biased region" description="Low complexity" evidence="2">
    <location>
        <begin position="115"/>
        <end position="135"/>
    </location>
</feature>
<dbReference type="RefSeq" id="XP_003057824.1">
    <property type="nucleotide sequence ID" value="XM_003057778.1"/>
</dbReference>
<feature type="compositionally biased region" description="Low complexity" evidence="2">
    <location>
        <begin position="2201"/>
        <end position="2229"/>
    </location>
</feature>
<feature type="region of interest" description="Disordered" evidence="2">
    <location>
        <begin position="2199"/>
        <end position="2234"/>
    </location>
</feature>